<proteinExistence type="predicted"/>
<name>A0A0U9H7F7_9BACI</name>
<dbReference type="RefSeq" id="WP_058950429.1">
    <property type="nucleotide sequence ID" value="NZ_BBXV01000027.1"/>
</dbReference>
<organism evidence="1 2">
    <name type="scientific">Oceanobacillus picturae</name>
    <dbReference type="NCBI Taxonomy" id="171693"/>
    <lineage>
        <taxon>Bacteria</taxon>
        <taxon>Bacillati</taxon>
        <taxon>Bacillota</taxon>
        <taxon>Bacilli</taxon>
        <taxon>Bacillales</taxon>
        <taxon>Bacillaceae</taxon>
        <taxon>Oceanobacillus</taxon>
    </lineage>
</organism>
<sequence length="77" mass="9030">MQAINRTNKKEINIHASYSEAHFIGEALSSYRLVMQKLYGINSEEEKYIGELLHSIRNPSVKKRKRVNEKDRLERGI</sequence>
<comment type="caution">
    <text evidence="1">The sequence shown here is derived from an EMBL/GenBank/DDBJ whole genome shotgun (WGS) entry which is preliminary data.</text>
</comment>
<dbReference type="AlphaFoldDB" id="A0A0U9H7F7"/>
<evidence type="ECO:0000313" key="2">
    <source>
        <dbReference type="Proteomes" id="UP000052946"/>
    </source>
</evidence>
<accession>A0A0U9H7F7</accession>
<protein>
    <submittedName>
        <fullName evidence="1">Uncharacterized protein</fullName>
    </submittedName>
</protein>
<dbReference type="Proteomes" id="UP000052946">
    <property type="component" value="Unassembled WGS sequence"/>
</dbReference>
<reference evidence="1 2" key="2">
    <citation type="journal article" date="2016" name="Genome Announc.">
        <title>Draft Genome Sequence of Oceanobacillus picturae Heshi-B3, Isolated from Fermented Rice Bran in a Traditional Japanese Seafood Dish.</title>
        <authorList>
            <person name="Akuzawa S."/>
            <person name="Nagaoka J."/>
            <person name="Kanekatsu M."/>
            <person name="Kanesaki Y."/>
            <person name="Suzuki T."/>
        </authorList>
    </citation>
    <scope>NUCLEOTIDE SEQUENCE [LARGE SCALE GENOMIC DNA]</scope>
    <source>
        <strain evidence="1 2">Heshi-B3</strain>
    </source>
</reference>
<evidence type="ECO:0000313" key="1">
    <source>
        <dbReference type="EMBL" id="GAQ18431.1"/>
    </source>
</evidence>
<dbReference type="EMBL" id="BBXV01000027">
    <property type="protein sequence ID" value="GAQ18431.1"/>
    <property type="molecule type" value="Genomic_DNA"/>
</dbReference>
<gene>
    <name evidence="1" type="ORF">OPHB3_2371</name>
</gene>
<reference evidence="2" key="1">
    <citation type="submission" date="2015-07" db="EMBL/GenBank/DDBJ databases">
        <title>Draft Genome Sequence of Oceanobacillus picturae Heshi-B3 that Was Isolated from Fermented Rice Bran with Aging Salted Mackerel, Which Was Named Heshiko as Traditional Fermented Seafood in Japan.</title>
        <authorList>
            <person name="Akuzawa S."/>
            <person name="Nakagawa J."/>
            <person name="Kanekatsu T."/>
            <person name="Kanesaki Y."/>
            <person name="Suzuki T."/>
        </authorList>
    </citation>
    <scope>NUCLEOTIDE SEQUENCE [LARGE SCALE GENOMIC DNA]</scope>
    <source>
        <strain evidence="2">Heshi-B3</strain>
    </source>
</reference>
<dbReference type="OrthoDB" id="2970561at2"/>